<name>A0ABV2YIF7_9ACTN</name>
<evidence type="ECO:0000313" key="2">
    <source>
        <dbReference type="Proteomes" id="UP001550850"/>
    </source>
</evidence>
<protein>
    <submittedName>
        <fullName evidence="1">Class III extradiol dioxygenase subunit B-like domain-containing protein</fullName>
    </submittedName>
</protein>
<comment type="caution">
    <text evidence="1">The sequence shown here is derived from an EMBL/GenBank/DDBJ whole genome shotgun (WGS) entry which is preliminary data.</text>
</comment>
<evidence type="ECO:0000313" key="1">
    <source>
        <dbReference type="EMBL" id="MEU3555472.1"/>
    </source>
</evidence>
<accession>A0ABV2YIF7</accession>
<sequence length="238" mass="24412">MLVAAAVCPCPPLLVPDVSQGAAPELEPLRAACDEAVTALVEAKPDLVVVVGPGERDAVHEAGATGSFRGHGVPLDVTLGEPDRHPGGADTPLPLSLTVGAWLLARSAWRGPVRAFEAAATGDPATRRAHGAEIAGWAGRVGLLVMGDGSARRDLKAPGYLDERAAPLDARISAALASGDREGFLAGLDEETARDLMVSGRPAWQVLTGAGAGGGLGRHRLLHDDAPYGVGYFVASWT</sequence>
<dbReference type="Gene3D" id="3.40.830.10">
    <property type="entry name" value="LigB-like"/>
    <property type="match status" value="1"/>
</dbReference>
<dbReference type="RefSeq" id="WP_108951996.1">
    <property type="nucleotide sequence ID" value="NZ_BEVZ01000002.1"/>
</dbReference>
<dbReference type="CDD" id="cd07951">
    <property type="entry name" value="ED_3B_N_AMMECR1"/>
    <property type="match status" value="1"/>
</dbReference>
<dbReference type="SUPFAM" id="SSF53213">
    <property type="entry name" value="LigB-like"/>
    <property type="match status" value="1"/>
</dbReference>
<organism evidence="1 2">
    <name type="scientific">Streptomyces fragilis</name>
    <dbReference type="NCBI Taxonomy" id="67301"/>
    <lineage>
        <taxon>Bacteria</taxon>
        <taxon>Bacillati</taxon>
        <taxon>Actinomycetota</taxon>
        <taxon>Actinomycetes</taxon>
        <taxon>Kitasatosporales</taxon>
        <taxon>Streptomycetaceae</taxon>
        <taxon>Streptomyces</taxon>
    </lineage>
</organism>
<dbReference type="Proteomes" id="UP001550850">
    <property type="component" value="Unassembled WGS sequence"/>
</dbReference>
<keyword evidence="2" id="KW-1185">Reference proteome</keyword>
<gene>
    <name evidence="1" type="ORF">AB0E65_14825</name>
</gene>
<reference evidence="1 2" key="1">
    <citation type="submission" date="2024-06" db="EMBL/GenBank/DDBJ databases">
        <title>The Natural Products Discovery Center: Release of the First 8490 Sequenced Strains for Exploring Actinobacteria Biosynthetic Diversity.</title>
        <authorList>
            <person name="Kalkreuter E."/>
            <person name="Kautsar S.A."/>
            <person name="Yang D."/>
            <person name="Bader C.D."/>
            <person name="Teijaro C.N."/>
            <person name="Fluegel L."/>
            <person name="Davis C.M."/>
            <person name="Simpson J.R."/>
            <person name="Lauterbach L."/>
            <person name="Steele A.D."/>
            <person name="Gui C."/>
            <person name="Meng S."/>
            <person name="Li G."/>
            <person name="Viehrig K."/>
            <person name="Ye F."/>
            <person name="Su P."/>
            <person name="Kiefer A.F."/>
            <person name="Nichols A."/>
            <person name="Cepeda A.J."/>
            <person name="Yan W."/>
            <person name="Fan B."/>
            <person name="Jiang Y."/>
            <person name="Adhikari A."/>
            <person name="Zheng C.-J."/>
            <person name="Schuster L."/>
            <person name="Cowan T.M."/>
            <person name="Smanski M.J."/>
            <person name="Chevrette M.G."/>
            <person name="De Carvalho L.P.S."/>
            <person name="Shen B."/>
        </authorList>
    </citation>
    <scope>NUCLEOTIDE SEQUENCE [LARGE SCALE GENOMIC DNA]</scope>
    <source>
        <strain evidence="1 2">NPDC038104</strain>
    </source>
</reference>
<proteinExistence type="predicted"/>
<dbReference type="EMBL" id="JBEZUR010000019">
    <property type="protein sequence ID" value="MEU3555472.1"/>
    <property type="molecule type" value="Genomic_DNA"/>
</dbReference>